<keyword evidence="2" id="KW-0479">Metal-binding</keyword>
<reference evidence="6" key="1">
    <citation type="submission" date="2022-11" db="EMBL/GenBank/DDBJ databases">
        <title>Marilongibacter aestuarii gen. nov., sp. nov., isolated from tidal flat sediment.</title>
        <authorList>
            <person name="Jiayan W."/>
        </authorList>
    </citation>
    <scope>NUCLEOTIDE SEQUENCE</scope>
    <source>
        <strain evidence="6">Z1-6</strain>
    </source>
</reference>
<dbReference type="EMBL" id="JAPOHD010000002">
    <property type="protein sequence ID" value="MCY1718826.1"/>
    <property type="molecule type" value="Genomic_DNA"/>
</dbReference>
<dbReference type="PANTHER" id="PTHR46233:SF3">
    <property type="entry name" value="HYDROXYACYLGLUTATHIONE HYDROLASE GLOC"/>
    <property type="match status" value="1"/>
</dbReference>
<dbReference type="InterPro" id="IPR036866">
    <property type="entry name" value="RibonucZ/Hydroxyglut_hydro"/>
</dbReference>
<dbReference type="AlphaFoldDB" id="A0A9X3F4J0"/>
<dbReference type="CDD" id="cd06262">
    <property type="entry name" value="metallo-hydrolase-like_MBL-fold"/>
    <property type="match status" value="1"/>
</dbReference>
<proteinExistence type="predicted"/>
<comment type="cofactor">
    <cofactor evidence="1">
        <name>Zn(2+)</name>
        <dbReference type="ChEBI" id="CHEBI:29105"/>
    </cofactor>
</comment>
<dbReference type="GO" id="GO:0016787">
    <property type="term" value="F:hydrolase activity"/>
    <property type="evidence" value="ECO:0007669"/>
    <property type="project" value="UniProtKB-KW"/>
</dbReference>
<comment type="caution">
    <text evidence="6">The sequence shown here is derived from an EMBL/GenBank/DDBJ whole genome shotgun (WGS) entry which is preliminary data.</text>
</comment>
<dbReference type="InterPro" id="IPR051453">
    <property type="entry name" value="MBL_Glyoxalase_II"/>
</dbReference>
<organism evidence="6 7">
    <name type="scientific">Draconibacterium aestuarii</name>
    <dbReference type="NCBI Taxonomy" id="2998507"/>
    <lineage>
        <taxon>Bacteria</taxon>
        <taxon>Pseudomonadati</taxon>
        <taxon>Bacteroidota</taxon>
        <taxon>Bacteroidia</taxon>
        <taxon>Marinilabiliales</taxon>
        <taxon>Prolixibacteraceae</taxon>
        <taxon>Draconibacterium</taxon>
    </lineage>
</organism>
<evidence type="ECO:0000259" key="5">
    <source>
        <dbReference type="SMART" id="SM00849"/>
    </source>
</evidence>
<dbReference type="PANTHER" id="PTHR46233">
    <property type="entry name" value="HYDROXYACYLGLUTATHIONE HYDROLASE GLOC"/>
    <property type="match status" value="1"/>
</dbReference>
<dbReference type="SUPFAM" id="SSF56281">
    <property type="entry name" value="Metallo-hydrolase/oxidoreductase"/>
    <property type="match status" value="1"/>
</dbReference>
<keyword evidence="3" id="KW-0378">Hydrolase</keyword>
<dbReference type="Proteomes" id="UP001145087">
    <property type="component" value="Unassembled WGS sequence"/>
</dbReference>
<feature type="domain" description="Metallo-beta-lactamase" evidence="5">
    <location>
        <begin position="13"/>
        <end position="195"/>
    </location>
</feature>
<evidence type="ECO:0000256" key="2">
    <source>
        <dbReference type="ARBA" id="ARBA00022723"/>
    </source>
</evidence>
<dbReference type="Gene3D" id="3.60.15.10">
    <property type="entry name" value="Ribonuclease Z/Hydroxyacylglutathione hydrolase-like"/>
    <property type="match status" value="1"/>
</dbReference>
<dbReference type="SMART" id="SM00849">
    <property type="entry name" value="Lactamase_B"/>
    <property type="match status" value="1"/>
</dbReference>
<gene>
    <name evidence="6" type="ORF">OU798_00635</name>
</gene>
<dbReference type="InterPro" id="IPR001279">
    <property type="entry name" value="Metallo-B-lactamas"/>
</dbReference>
<dbReference type="RefSeq" id="WP_343331165.1">
    <property type="nucleotide sequence ID" value="NZ_JAPOHD010000002.1"/>
</dbReference>
<evidence type="ECO:0000256" key="1">
    <source>
        <dbReference type="ARBA" id="ARBA00001947"/>
    </source>
</evidence>
<keyword evidence="7" id="KW-1185">Reference proteome</keyword>
<name>A0A9X3F4J0_9BACT</name>
<keyword evidence="4" id="KW-0862">Zinc</keyword>
<evidence type="ECO:0000256" key="4">
    <source>
        <dbReference type="ARBA" id="ARBA00022833"/>
    </source>
</evidence>
<dbReference type="GO" id="GO:0046872">
    <property type="term" value="F:metal ion binding"/>
    <property type="evidence" value="ECO:0007669"/>
    <property type="project" value="UniProtKB-KW"/>
</dbReference>
<accession>A0A9X3F4J0</accession>
<dbReference type="Pfam" id="PF00753">
    <property type="entry name" value="Lactamase_B"/>
    <property type="match status" value="1"/>
</dbReference>
<evidence type="ECO:0000313" key="6">
    <source>
        <dbReference type="EMBL" id="MCY1718826.1"/>
    </source>
</evidence>
<sequence length="212" mass="24016">MIKIEKFVVNPLGENSFVISDDTGECIFIDPGFFYNEEKDEIRSYIAENNLNPVKITNTHCHFDHIMGVEFIRQEYGIPLQAHADDAFWIERAEEQANRFGFEINPVRPIDAFLVENEKIKFGNSELEVIHIPGHTPGHVVFYNKEAEVLIAGDVLFYGSIGRTDLPGGNHNDLISNIKNKLFDLPDNTKVYCGHGPETTIGFEKSTNPFLT</sequence>
<protein>
    <submittedName>
        <fullName evidence="6">MBL fold metallo-hydrolase</fullName>
    </submittedName>
</protein>
<evidence type="ECO:0000256" key="3">
    <source>
        <dbReference type="ARBA" id="ARBA00022801"/>
    </source>
</evidence>
<evidence type="ECO:0000313" key="7">
    <source>
        <dbReference type="Proteomes" id="UP001145087"/>
    </source>
</evidence>